<evidence type="ECO:0000259" key="2">
    <source>
        <dbReference type="Pfam" id="PF00561"/>
    </source>
</evidence>
<dbReference type="PANTHER" id="PTHR43329">
    <property type="entry name" value="EPOXIDE HYDROLASE"/>
    <property type="match status" value="1"/>
</dbReference>
<dbReference type="Proteomes" id="UP000057737">
    <property type="component" value="Unassembled WGS sequence"/>
</dbReference>
<dbReference type="InterPro" id="IPR029058">
    <property type="entry name" value="AB_hydrolase_fold"/>
</dbReference>
<accession>A0A120FLY0</accession>
<dbReference type="RefSeq" id="WP_066509433.1">
    <property type="nucleotide sequence ID" value="NZ_LNCU01000081.1"/>
</dbReference>
<dbReference type="PRINTS" id="PR00412">
    <property type="entry name" value="EPOXHYDRLASE"/>
</dbReference>
<dbReference type="AlphaFoldDB" id="A0A120FLY0"/>
<dbReference type="InterPro" id="IPR000073">
    <property type="entry name" value="AB_hydrolase_1"/>
</dbReference>
<keyword evidence="4" id="KW-1185">Reference proteome</keyword>
<dbReference type="GO" id="GO:0016787">
    <property type="term" value="F:hydrolase activity"/>
    <property type="evidence" value="ECO:0007669"/>
    <property type="project" value="UniProtKB-KW"/>
</dbReference>
<dbReference type="OrthoDB" id="9812774at2"/>
<sequence>MTFAVTEHTVKTARHTTGYLACGAQAGPLLIFCHGWPEISLSWRHQLPTFASLGFRCVAPDLRGYGRSSTYTRVEDFAQEVIVQDMLELLAALGRERAVWIGHDAGSMVVWNIAAHHPDKTVGVASLTIPYLPQGFTLDSLVPLVDRKTYPEAEYPVGQWDYICFYHESFDRACAAFDANPRNVIKALFRKGNPDGKGKPSRTAAVRKAGGWFGGPPFPDLPHDPDVISEQDLEAYAAALTRNGFFGPDAWYMNYNANNTAYSRRAVNGGKLSMPALFLHGAYDYVAETMTSKLAEPMRRDCSDLTEVVVKSGHWMAQEKPAEVNAALAMWLARKLPDYWPGEPKGEMIDTP</sequence>
<dbReference type="EMBL" id="LNCU01000081">
    <property type="protein sequence ID" value="KWV52956.1"/>
    <property type="molecule type" value="Genomic_DNA"/>
</dbReference>
<gene>
    <name evidence="3" type="ORF">AS156_10025</name>
</gene>
<keyword evidence="1 3" id="KW-0378">Hydrolase</keyword>
<feature type="domain" description="AB hydrolase-1" evidence="2">
    <location>
        <begin position="28"/>
        <end position="129"/>
    </location>
</feature>
<comment type="caution">
    <text evidence="3">The sequence shown here is derived from an EMBL/GenBank/DDBJ whole genome shotgun (WGS) entry which is preliminary data.</text>
</comment>
<dbReference type="InterPro" id="IPR000639">
    <property type="entry name" value="Epox_hydrolase-like"/>
</dbReference>
<protein>
    <submittedName>
        <fullName evidence="3">Epoxide hydrolase</fullName>
    </submittedName>
</protein>
<evidence type="ECO:0000313" key="3">
    <source>
        <dbReference type="EMBL" id="KWV52956.1"/>
    </source>
</evidence>
<organism evidence="3 4">
    <name type="scientific">Bradyrhizobium macuxiense</name>
    <dbReference type="NCBI Taxonomy" id="1755647"/>
    <lineage>
        <taxon>Bacteria</taxon>
        <taxon>Pseudomonadati</taxon>
        <taxon>Pseudomonadota</taxon>
        <taxon>Alphaproteobacteria</taxon>
        <taxon>Hyphomicrobiales</taxon>
        <taxon>Nitrobacteraceae</taxon>
        <taxon>Bradyrhizobium</taxon>
    </lineage>
</organism>
<dbReference type="SUPFAM" id="SSF53474">
    <property type="entry name" value="alpha/beta-Hydrolases"/>
    <property type="match status" value="1"/>
</dbReference>
<dbReference type="Pfam" id="PF00561">
    <property type="entry name" value="Abhydrolase_1"/>
    <property type="match status" value="1"/>
</dbReference>
<evidence type="ECO:0000313" key="4">
    <source>
        <dbReference type="Proteomes" id="UP000057737"/>
    </source>
</evidence>
<name>A0A120FLY0_9BRAD</name>
<evidence type="ECO:0000256" key="1">
    <source>
        <dbReference type="ARBA" id="ARBA00022801"/>
    </source>
</evidence>
<proteinExistence type="predicted"/>
<dbReference type="Gene3D" id="3.40.50.1820">
    <property type="entry name" value="alpha/beta hydrolase"/>
    <property type="match status" value="1"/>
</dbReference>
<reference evidence="3 4" key="1">
    <citation type="submission" date="2015-11" db="EMBL/GenBank/DDBJ databases">
        <title>Draft Genome Sequence of the Strain BR 10303 (Bradyrhizobium sp.) isolated from nodules of Centrolobium paraense.</title>
        <authorList>
            <person name="Zelli J.E."/>
            <person name="Simoes-Araujo J.L."/>
            <person name="Barauna A.C."/>
            <person name="Silva K."/>
        </authorList>
    </citation>
    <scope>NUCLEOTIDE SEQUENCE [LARGE SCALE GENOMIC DNA]</scope>
    <source>
        <strain evidence="3 4">BR 10303</strain>
    </source>
</reference>